<dbReference type="GO" id="GO:0031071">
    <property type="term" value="F:cysteine desulfurase activity"/>
    <property type="evidence" value="ECO:0007669"/>
    <property type="project" value="UniProtKB-EC"/>
</dbReference>
<dbReference type="AlphaFoldDB" id="A0A0U5J9P3"/>
<dbReference type="RefSeq" id="WP_051981824.1">
    <property type="nucleotide sequence ID" value="NZ_LN879502.1"/>
</dbReference>
<dbReference type="InterPro" id="IPR010970">
    <property type="entry name" value="Cys_dSase_SufS"/>
</dbReference>
<dbReference type="CDD" id="cd06453">
    <property type="entry name" value="SufS_like"/>
    <property type="match status" value="1"/>
</dbReference>
<dbReference type="InterPro" id="IPR015421">
    <property type="entry name" value="PyrdxlP-dep_Trfase_major"/>
</dbReference>
<dbReference type="PATRIC" id="fig|389348.3.peg.222"/>
<dbReference type="Gene3D" id="3.40.640.10">
    <property type="entry name" value="Type I PLP-dependent aspartate aminotransferase-like (Major domain)"/>
    <property type="match status" value="1"/>
</dbReference>
<keyword evidence="9" id="KW-1185">Reference proteome</keyword>
<evidence type="ECO:0000313" key="9">
    <source>
        <dbReference type="Proteomes" id="UP000069902"/>
    </source>
</evidence>
<dbReference type="GO" id="GO:0030170">
    <property type="term" value="F:pyridoxal phosphate binding"/>
    <property type="evidence" value="ECO:0007669"/>
    <property type="project" value="InterPro"/>
</dbReference>
<dbReference type="InterPro" id="IPR015422">
    <property type="entry name" value="PyrdxlP-dep_Trfase_small"/>
</dbReference>
<accession>A0A0U5J9P3</accession>
<name>A0A0U5J9P3_9BACT</name>
<keyword evidence="5" id="KW-0663">Pyridoxal phosphate</keyword>
<evidence type="ECO:0000259" key="7">
    <source>
        <dbReference type="Pfam" id="PF00266"/>
    </source>
</evidence>
<feature type="domain" description="Aminotransferase class V" evidence="7">
    <location>
        <begin position="29"/>
        <end position="398"/>
    </location>
</feature>
<dbReference type="Pfam" id="PF00266">
    <property type="entry name" value="Aminotran_5"/>
    <property type="match status" value="1"/>
</dbReference>
<evidence type="ECO:0000313" key="8">
    <source>
        <dbReference type="EMBL" id="CUI15831.1"/>
    </source>
</evidence>
<evidence type="ECO:0000256" key="3">
    <source>
        <dbReference type="ARBA" id="ARBA00012239"/>
    </source>
</evidence>
<dbReference type="InParanoid" id="A0A0U5J9P3"/>
<dbReference type="NCBIfam" id="TIGR01979">
    <property type="entry name" value="sufS"/>
    <property type="match status" value="1"/>
</dbReference>
<sequence>MKGIEQLDVKRIRQDFPMLGKTMHGHPLVYLDSAATSQKPQVVIDCIDDFYRNHYGTVHRAVYELAIRSSEDYQKTRHKVKAFLNASQVEEIIFTRGTTESINMVAYSFGKAFVRPGDEILISAMEHHSNIVPWQLLCEDRGATLKVIPMNEKGELLFDEYVKLLSPKTKLVAVTHVANSLGTINPVKEIVEKAHEAGAKVLVDGAQSAPHLKIDVQELGMDFFVFSGHKLMGPTGIGILYGKAELLDQMPPYQGGGDMIETVTFSKTTYNVLPLKFEAGTPMIAEVMGLGAAIDYLNQIGLDNIQAYEHRLLEYATDKLSHIPGLRIIGQAAQKGALISFVIDGIHSLDIGTLLDLKGIAVRTGHHCAQPVMKFFNVPATARASFAFYNTFEEIDQLDQALHDSITCLK</sequence>
<reference evidence="9" key="1">
    <citation type="submission" date="2015-09" db="EMBL/GenBank/DDBJ databases">
        <authorList>
            <person name="Bertelli C."/>
        </authorList>
    </citation>
    <scope>NUCLEOTIDE SEQUENCE [LARGE SCALE GENOMIC DNA]</scope>
    <source>
        <strain evidence="9">KNic</strain>
    </source>
</reference>
<evidence type="ECO:0000256" key="5">
    <source>
        <dbReference type="ARBA" id="ARBA00022898"/>
    </source>
</evidence>
<dbReference type="PANTHER" id="PTHR43586">
    <property type="entry name" value="CYSTEINE DESULFURASE"/>
    <property type="match status" value="1"/>
</dbReference>
<protein>
    <recommendedName>
        <fullName evidence="3">cysteine desulfurase</fullName>
        <ecNumber evidence="3">2.8.1.7</ecNumber>
    </recommendedName>
</protein>
<evidence type="ECO:0000256" key="1">
    <source>
        <dbReference type="ARBA" id="ARBA00001933"/>
    </source>
</evidence>
<dbReference type="FunCoup" id="A0A0U5J9P3">
    <property type="interactions" value="354"/>
</dbReference>
<organism evidence="8 9">
    <name type="scientific">Candidatus Protochlamydia naegleriophila</name>
    <dbReference type="NCBI Taxonomy" id="389348"/>
    <lineage>
        <taxon>Bacteria</taxon>
        <taxon>Pseudomonadati</taxon>
        <taxon>Chlamydiota</taxon>
        <taxon>Chlamydiia</taxon>
        <taxon>Parachlamydiales</taxon>
        <taxon>Parachlamydiaceae</taxon>
        <taxon>Candidatus Protochlamydia</taxon>
    </lineage>
</organism>
<dbReference type="GO" id="GO:0006534">
    <property type="term" value="P:cysteine metabolic process"/>
    <property type="evidence" value="ECO:0007669"/>
    <property type="project" value="InterPro"/>
</dbReference>
<keyword evidence="4 8" id="KW-0808">Transferase</keyword>
<dbReference type="Gene3D" id="3.90.1150.10">
    <property type="entry name" value="Aspartate Aminotransferase, domain 1"/>
    <property type="match status" value="1"/>
</dbReference>
<dbReference type="PANTHER" id="PTHR43586:SF8">
    <property type="entry name" value="CYSTEINE DESULFURASE 1, CHLOROPLASTIC"/>
    <property type="match status" value="1"/>
</dbReference>
<evidence type="ECO:0000256" key="6">
    <source>
        <dbReference type="ARBA" id="ARBA00050776"/>
    </source>
</evidence>
<comment type="cofactor">
    <cofactor evidence="1">
        <name>pyridoxal 5'-phosphate</name>
        <dbReference type="ChEBI" id="CHEBI:597326"/>
    </cofactor>
</comment>
<gene>
    <name evidence="8" type="ORF">PNK_0193</name>
</gene>
<dbReference type="EC" id="2.8.1.7" evidence="3"/>
<comment type="similarity">
    <text evidence="2">Belongs to the class-V pyridoxal-phosphate-dependent aminotransferase family. Csd subfamily.</text>
</comment>
<dbReference type="InterPro" id="IPR015424">
    <property type="entry name" value="PyrdxlP-dep_Trfase"/>
</dbReference>
<comment type="catalytic activity">
    <reaction evidence="6">
        <text>(sulfur carrier)-H + L-cysteine = (sulfur carrier)-SH + L-alanine</text>
        <dbReference type="Rhea" id="RHEA:43892"/>
        <dbReference type="Rhea" id="RHEA-COMP:14737"/>
        <dbReference type="Rhea" id="RHEA-COMP:14739"/>
        <dbReference type="ChEBI" id="CHEBI:29917"/>
        <dbReference type="ChEBI" id="CHEBI:35235"/>
        <dbReference type="ChEBI" id="CHEBI:57972"/>
        <dbReference type="ChEBI" id="CHEBI:64428"/>
        <dbReference type="EC" id="2.8.1.7"/>
    </reaction>
</comment>
<proteinExistence type="inferred from homology"/>
<dbReference type="KEGG" id="pnl:PNK_0193"/>
<dbReference type="Proteomes" id="UP000069902">
    <property type="component" value="Chromosome cPNK"/>
</dbReference>
<evidence type="ECO:0000256" key="2">
    <source>
        <dbReference type="ARBA" id="ARBA00010447"/>
    </source>
</evidence>
<dbReference type="STRING" id="389348.PNK_0193"/>
<evidence type="ECO:0000256" key="4">
    <source>
        <dbReference type="ARBA" id="ARBA00022679"/>
    </source>
</evidence>
<dbReference type="InterPro" id="IPR000192">
    <property type="entry name" value="Aminotrans_V_dom"/>
</dbReference>
<dbReference type="SUPFAM" id="SSF53383">
    <property type="entry name" value="PLP-dependent transferases"/>
    <property type="match status" value="1"/>
</dbReference>
<dbReference type="EMBL" id="LN879502">
    <property type="protein sequence ID" value="CUI15831.1"/>
    <property type="molecule type" value="Genomic_DNA"/>
</dbReference>